<evidence type="ECO:0008006" key="5">
    <source>
        <dbReference type="Google" id="ProtNLM"/>
    </source>
</evidence>
<dbReference type="EMBL" id="CP144528">
    <property type="protein sequence ID" value="WWC73320.1"/>
    <property type="molecule type" value="Genomic_DNA"/>
</dbReference>
<reference evidence="2" key="3">
    <citation type="submission" date="2016-07" db="EMBL/GenBank/DDBJ databases">
        <title>Evolution of pathogenesis and genome organization in the Tremellales.</title>
        <authorList>
            <person name="Cuomo C."/>
            <person name="Litvintseva A."/>
            <person name="Heitman J."/>
            <person name="Chen Y."/>
            <person name="Sun S."/>
            <person name="Springer D."/>
            <person name="Dromer F."/>
            <person name="Young S."/>
            <person name="Zeng Q."/>
            <person name="Chapman S."/>
            <person name="Gujja S."/>
            <person name="Saif S."/>
            <person name="Birren B."/>
        </authorList>
    </citation>
    <scope>NUCLEOTIDE SEQUENCE</scope>
    <source>
        <strain evidence="2">CBS 10737</strain>
    </source>
</reference>
<dbReference type="GeneID" id="30173537"/>
<dbReference type="Proteomes" id="UP000094020">
    <property type="component" value="Chromosome 10"/>
</dbReference>
<keyword evidence="1" id="KW-0732">Signal</keyword>
<sequence length="191" mass="21144">MRFLLFSLLLILPAVLALPTNKPKSTIENSMLSKISSYFHSDPAAAIITIQEESEGQDATTEDLSQEEEEYYKAKSKGATKVSSKYPVCESMMRSGFASYTGWKLIGDDMSGALPVSPRSHCLNLCHAYGNSCGGVYFDDDAYRCWLKGIKYEKWEFVETGNESDVLSLVGGCAAWGELVPEEMDEVCCRD</sequence>
<dbReference type="KEGG" id="kpin:30173537"/>
<feature type="chain" id="PRO_5008628237" description="Apple domain-containing protein" evidence="1">
    <location>
        <begin position="18"/>
        <end position="191"/>
    </location>
</feature>
<dbReference type="AlphaFoldDB" id="A0A1B9HYS1"/>
<reference evidence="3" key="2">
    <citation type="submission" date="2013-07" db="EMBL/GenBank/DDBJ databases">
        <authorList>
            <consortium name="The Broad Institute Genome Sequencing Platform"/>
            <person name="Cuomo C."/>
            <person name="Litvintseva A."/>
            <person name="Chen Y."/>
            <person name="Heitman J."/>
            <person name="Sun S."/>
            <person name="Springer D."/>
            <person name="Dromer F."/>
            <person name="Young S.K."/>
            <person name="Zeng Q."/>
            <person name="Gargeya S."/>
            <person name="Fitzgerald M."/>
            <person name="Abouelleil A."/>
            <person name="Alvarado L."/>
            <person name="Berlin A.M."/>
            <person name="Chapman S.B."/>
            <person name="Dewar J."/>
            <person name="Goldberg J."/>
            <person name="Griggs A."/>
            <person name="Gujja S."/>
            <person name="Hansen M."/>
            <person name="Howarth C."/>
            <person name="Imamovic A."/>
            <person name="Larimer J."/>
            <person name="McCowan C."/>
            <person name="Murphy C."/>
            <person name="Pearson M."/>
            <person name="Priest M."/>
            <person name="Roberts A."/>
            <person name="Saif S."/>
            <person name="Shea T."/>
            <person name="Sykes S."/>
            <person name="Wortman J."/>
            <person name="Nusbaum C."/>
            <person name="Birren B."/>
        </authorList>
    </citation>
    <scope>NUCLEOTIDE SEQUENCE</scope>
    <source>
        <strain evidence="3">CBS 10737</strain>
    </source>
</reference>
<evidence type="ECO:0000313" key="3">
    <source>
        <dbReference type="EMBL" id="WWC73320.1"/>
    </source>
</evidence>
<keyword evidence="4" id="KW-1185">Reference proteome</keyword>
<organism evidence="2">
    <name type="scientific">Kwoniella pini CBS 10737</name>
    <dbReference type="NCBI Taxonomy" id="1296096"/>
    <lineage>
        <taxon>Eukaryota</taxon>
        <taxon>Fungi</taxon>
        <taxon>Dikarya</taxon>
        <taxon>Basidiomycota</taxon>
        <taxon>Agaricomycotina</taxon>
        <taxon>Tremellomycetes</taxon>
        <taxon>Tremellales</taxon>
        <taxon>Cryptococcaceae</taxon>
        <taxon>Kwoniella</taxon>
    </lineage>
</organism>
<dbReference type="OrthoDB" id="2564134at2759"/>
<dbReference type="RefSeq" id="XP_019009610.1">
    <property type="nucleotide sequence ID" value="XM_019156892.1"/>
</dbReference>
<feature type="signal peptide" evidence="1">
    <location>
        <begin position="1"/>
        <end position="17"/>
    </location>
</feature>
<protein>
    <recommendedName>
        <fullName evidence="5">Apple domain-containing protein</fullName>
    </recommendedName>
</protein>
<accession>A0A1B9HYS1</accession>
<gene>
    <name evidence="2" type="ORF">I206_05168</name>
    <name evidence="3" type="ORF">I206_107287</name>
</gene>
<reference evidence="3" key="4">
    <citation type="submission" date="2024-02" db="EMBL/GenBank/DDBJ databases">
        <title>Comparative genomics of Cryptococcus and Kwoniella reveals pathogenesis evolution and contrasting modes of karyotype evolution via chromosome fusion or intercentromeric recombination.</title>
        <authorList>
            <person name="Coelho M.A."/>
            <person name="David-Palma M."/>
            <person name="Shea T."/>
            <person name="Bowers K."/>
            <person name="McGinley-Smith S."/>
            <person name="Mohammad A.W."/>
            <person name="Gnirke A."/>
            <person name="Yurkov A.M."/>
            <person name="Nowrousian M."/>
            <person name="Sun S."/>
            <person name="Cuomo C.A."/>
            <person name="Heitman J."/>
        </authorList>
    </citation>
    <scope>NUCLEOTIDE SEQUENCE</scope>
    <source>
        <strain evidence="3">CBS 10737</strain>
    </source>
</reference>
<evidence type="ECO:0000256" key="1">
    <source>
        <dbReference type="SAM" id="SignalP"/>
    </source>
</evidence>
<evidence type="ECO:0000313" key="4">
    <source>
        <dbReference type="Proteomes" id="UP000094020"/>
    </source>
</evidence>
<reference evidence="2" key="1">
    <citation type="submission" date="2013-07" db="EMBL/GenBank/DDBJ databases">
        <title>The Genome Sequence of Cryptococcus pinus CBS10737.</title>
        <authorList>
            <consortium name="The Broad Institute Genome Sequencing Platform"/>
            <person name="Cuomo C."/>
            <person name="Litvintseva A."/>
            <person name="Chen Y."/>
            <person name="Heitman J."/>
            <person name="Sun S."/>
            <person name="Springer D."/>
            <person name="Dromer F."/>
            <person name="Young S.K."/>
            <person name="Zeng Q."/>
            <person name="Gargeya S."/>
            <person name="Fitzgerald M."/>
            <person name="Abouelleil A."/>
            <person name="Alvarado L."/>
            <person name="Berlin A.M."/>
            <person name="Chapman S.B."/>
            <person name="Dewar J."/>
            <person name="Goldberg J."/>
            <person name="Griggs A."/>
            <person name="Gujja S."/>
            <person name="Hansen M."/>
            <person name="Howarth C."/>
            <person name="Imamovic A."/>
            <person name="Larimer J."/>
            <person name="McCowan C."/>
            <person name="Murphy C."/>
            <person name="Pearson M."/>
            <person name="Priest M."/>
            <person name="Roberts A."/>
            <person name="Saif S."/>
            <person name="Shea T."/>
            <person name="Sykes S."/>
            <person name="Wortman J."/>
            <person name="Nusbaum C."/>
            <person name="Birren B."/>
        </authorList>
    </citation>
    <scope>NUCLEOTIDE SEQUENCE [LARGE SCALE GENOMIC DNA]</scope>
    <source>
        <strain evidence="2">CBS 10737</strain>
    </source>
</reference>
<dbReference type="EMBL" id="KI894013">
    <property type="protein sequence ID" value="OCF48391.1"/>
    <property type="molecule type" value="Genomic_DNA"/>
</dbReference>
<proteinExistence type="predicted"/>
<evidence type="ECO:0000313" key="2">
    <source>
        <dbReference type="EMBL" id="OCF48391.1"/>
    </source>
</evidence>
<name>A0A1B9HYS1_9TREE</name>